<dbReference type="Gene3D" id="1.10.510.10">
    <property type="entry name" value="Transferase(Phosphotransferase) domain 1"/>
    <property type="match status" value="1"/>
</dbReference>
<evidence type="ECO:0000256" key="2">
    <source>
        <dbReference type="SAM" id="MobiDB-lite"/>
    </source>
</evidence>
<feature type="coiled-coil region" evidence="1">
    <location>
        <begin position="568"/>
        <end position="638"/>
    </location>
</feature>
<evidence type="ECO:0008006" key="4">
    <source>
        <dbReference type="Google" id="ProtNLM"/>
    </source>
</evidence>
<evidence type="ECO:0000256" key="1">
    <source>
        <dbReference type="SAM" id="Coils"/>
    </source>
</evidence>
<dbReference type="EMBL" id="MN740111">
    <property type="protein sequence ID" value="QHT88196.1"/>
    <property type="molecule type" value="Genomic_DNA"/>
</dbReference>
<name>A0A6C0I768_9ZZZZ</name>
<organism evidence="3">
    <name type="scientific">viral metagenome</name>
    <dbReference type="NCBI Taxonomy" id="1070528"/>
    <lineage>
        <taxon>unclassified sequences</taxon>
        <taxon>metagenomes</taxon>
        <taxon>organismal metagenomes</taxon>
    </lineage>
</organism>
<feature type="compositionally biased region" description="Acidic residues" evidence="2">
    <location>
        <begin position="199"/>
        <end position="209"/>
    </location>
</feature>
<evidence type="ECO:0000313" key="3">
    <source>
        <dbReference type="EMBL" id="QHT88196.1"/>
    </source>
</evidence>
<keyword evidence="1" id="KW-0175">Coiled coil</keyword>
<dbReference type="SUPFAM" id="SSF56112">
    <property type="entry name" value="Protein kinase-like (PK-like)"/>
    <property type="match status" value="1"/>
</dbReference>
<accession>A0A6C0I768</accession>
<reference evidence="3" key="1">
    <citation type="journal article" date="2020" name="Nature">
        <title>Giant virus diversity and host interactions through global metagenomics.</title>
        <authorList>
            <person name="Schulz F."/>
            <person name="Roux S."/>
            <person name="Paez-Espino D."/>
            <person name="Jungbluth S."/>
            <person name="Walsh D.A."/>
            <person name="Denef V.J."/>
            <person name="McMahon K.D."/>
            <person name="Konstantinidis K.T."/>
            <person name="Eloe-Fadrosh E.A."/>
            <person name="Kyrpides N.C."/>
            <person name="Woyke T."/>
        </authorList>
    </citation>
    <scope>NUCLEOTIDE SEQUENCE</scope>
    <source>
        <strain evidence="3">GVMAG-M-3300023184-24</strain>
    </source>
</reference>
<dbReference type="AlphaFoldDB" id="A0A6C0I768"/>
<proteinExistence type="predicted"/>
<protein>
    <recommendedName>
        <fullName evidence="4">Protein kinase domain-containing protein</fullName>
    </recommendedName>
</protein>
<feature type="compositionally biased region" description="Acidic residues" evidence="2">
    <location>
        <begin position="222"/>
        <end position="248"/>
    </location>
</feature>
<dbReference type="InterPro" id="IPR011009">
    <property type="entry name" value="Kinase-like_dom_sf"/>
</dbReference>
<sequence>MQTNDLNSDIYNDFNDYKDNCHIIETISTNLKIINQILEKTKQKERTKKANYFYSYVKKFSEQGVQGIVGVISLKKILKKEFSGLNQQNINKCASGGTTVLSQYYMDIQNNIPSSYLITYENKSIDNDTILRETGYPLVFKLSVDMNNMIHHEKNIANQLYTLHSYCPHFINILGEFTIPINSCYIALNIDETDLYSDTDDSDYSDSDSDSYTSESNCSDNTESDCSDGECYTDSEYESENENEEENTEYEIEFEKELERSKNLFHEAKDAFPRTVILYEKINNFPLHRYLKKIKYDNNLMSSQILQLLLALQIAQNQFNFTHYDLHTTNVLQQHCEYNSVFMYNIHGIKYIVPTYGYYPKIIDVGSSYSDEVKNHTMLTHANSYDYGFQSQFFDPLNDIHHSLLSLFYYIEDKKLCFDSLCNKFKHIFYRLPVLRKSGWKKLPHDLTDTVFWKIKKDCLPEYENYDIFREYKGNFLEVLNSLVFIPFEKGLDKDIINIDVHKMSNKELYDYIETHPKINFKRCFNLVMTEMEKMFYNEEICGEDIIFIFKELLFLILKYKKDIIIDNNKLTDKYAELKTAKDNYDEIAKLKNLKTNKNNQKQFNQSITVLNKVKKEVEVLEKVYNKIKQELKEKTQTYVESYVEYDNVDYFKLVNGLIDTGLNVQSIYYLLTKDHQDIIKKSYENTVPKQPIDMFEYISRNFTPSFHIERDTVVYYWDSDNKYHKKFCNFYDENNYKHQEINNLPFNLKAERLFKICN</sequence>
<feature type="region of interest" description="Disordered" evidence="2">
    <location>
        <begin position="199"/>
        <end position="248"/>
    </location>
</feature>